<dbReference type="SUPFAM" id="SSF50118">
    <property type="entry name" value="Cell growth inhibitor/plasmid maintenance toxic component"/>
    <property type="match status" value="1"/>
</dbReference>
<dbReference type="OrthoDB" id="315488at2157"/>
<keyword evidence="2" id="KW-1185">Reference proteome</keyword>
<reference evidence="2" key="1">
    <citation type="submission" date="2017-01" db="EMBL/GenBank/DDBJ databases">
        <authorList>
            <person name="Varghese N."/>
            <person name="Submissions S."/>
        </authorList>
    </citation>
    <scope>NUCLEOTIDE SEQUENCE [LARGE SCALE GENOMIC DNA]</scope>
    <source>
        <strain evidence="2">CGMCC 1.7737</strain>
    </source>
</reference>
<dbReference type="RefSeq" id="WP_076433262.1">
    <property type="nucleotide sequence ID" value="NZ_FTNO01000008.1"/>
</dbReference>
<accession>A0A1N7F7D4</accession>
<evidence type="ECO:0000313" key="2">
    <source>
        <dbReference type="Proteomes" id="UP000186914"/>
    </source>
</evidence>
<evidence type="ECO:0008006" key="3">
    <source>
        <dbReference type="Google" id="ProtNLM"/>
    </source>
</evidence>
<protein>
    <recommendedName>
        <fullName evidence="3">PemK-like, MazF-like toxin of type II toxin-antitoxin system</fullName>
    </recommendedName>
</protein>
<dbReference type="Proteomes" id="UP000186914">
    <property type="component" value="Unassembled WGS sequence"/>
</dbReference>
<gene>
    <name evidence="1" type="ORF">SAMN05421858_4780</name>
</gene>
<dbReference type="EMBL" id="FTNO01000008">
    <property type="protein sequence ID" value="SIR96261.1"/>
    <property type="molecule type" value="Genomic_DNA"/>
</dbReference>
<organism evidence="1 2">
    <name type="scientific">Haladaptatus litoreus</name>
    <dbReference type="NCBI Taxonomy" id="553468"/>
    <lineage>
        <taxon>Archaea</taxon>
        <taxon>Methanobacteriati</taxon>
        <taxon>Methanobacteriota</taxon>
        <taxon>Stenosarchaea group</taxon>
        <taxon>Halobacteria</taxon>
        <taxon>Halobacteriales</taxon>
        <taxon>Haladaptataceae</taxon>
        <taxon>Haladaptatus</taxon>
    </lineage>
</organism>
<proteinExistence type="predicted"/>
<sequence>MYGRGAVVVASDPFGNTPRRPYLIISGQDHPFAEQQYIALGITTKEYPEGLSLANEFEAGTLNRESFVSPWAVVSLMDIDIDRAVARLTEEFVDIAVETMTQYVFE</sequence>
<evidence type="ECO:0000313" key="1">
    <source>
        <dbReference type="EMBL" id="SIR96261.1"/>
    </source>
</evidence>
<dbReference type="AlphaFoldDB" id="A0A1N7F7D4"/>
<name>A0A1N7F7D4_9EURY</name>